<dbReference type="Proteomes" id="UP000223906">
    <property type="component" value="Segment"/>
</dbReference>
<reference evidence="1 2" key="1">
    <citation type="submission" date="2017-02" db="EMBL/GenBank/DDBJ databases">
        <title>The first characterized phage against a member of the ecologically important #sphingomonads reveals high dissimilarity against all other known phages.</title>
        <authorList>
            <person name="Nielsen T.K."/>
            <person name="Carstens A.B."/>
            <person name="Kot W."/>
            <person name="Lametsch R."/>
            <person name="Neve H."/>
            <person name="Hansen L.H."/>
        </authorList>
    </citation>
    <scope>NUCLEOTIDE SEQUENCE [LARGE SCALE GENOMIC DNA]</scope>
</reference>
<proteinExistence type="predicted"/>
<keyword evidence="2" id="KW-1185">Reference proteome</keyword>
<protein>
    <submittedName>
        <fullName evidence="1">Uncharacterized protein</fullName>
    </submittedName>
</protein>
<accession>A0A1W6DX70</accession>
<evidence type="ECO:0000313" key="2">
    <source>
        <dbReference type="Proteomes" id="UP000223906"/>
    </source>
</evidence>
<organism evidence="1 2">
    <name type="scientific">Sphingobium phage Lacusarx</name>
    <dbReference type="NCBI Taxonomy" id="1980139"/>
    <lineage>
        <taxon>Viruses</taxon>
        <taxon>Duplodnaviria</taxon>
        <taxon>Heunggongvirae</taxon>
        <taxon>Uroviricota</taxon>
        <taxon>Caudoviricetes</taxon>
        <taxon>Lacusarxvirus</taxon>
        <taxon>Lacusarxvirus lacusarx</taxon>
    </lineage>
</organism>
<name>A0A1W6DX70_9CAUD</name>
<gene>
    <name evidence="1" type="ORF">LAV_00056</name>
</gene>
<evidence type="ECO:0000313" key="1">
    <source>
        <dbReference type="EMBL" id="ARK07456.1"/>
    </source>
</evidence>
<dbReference type="EMBL" id="KY629563">
    <property type="protein sequence ID" value="ARK07456.1"/>
    <property type="molecule type" value="Genomic_DNA"/>
</dbReference>
<sequence>MKLSLFGVQMMNPDTDDIAILAAASDERAIRDDMFPELQKEMAVLLSDRSISVVDRTKLIHAISSMKVVEMAVEIIG</sequence>